<comment type="caution">
    <text evidence="1">The sequence shown here is derived from an EMBL/GenBank/DDBJ whole genome shotgun (WGS) entry which is preliminary data.</text>
</comment>
<sequence length="296" mass="34471">MHPCDLNKCSFTIDIALHFDAILKQKYLDGLSPEALSNICKEQFVNLIDAYSDLVHYMSDVRTVPNIWTNECFRLGHSVNVAADTMIDHIINFEKEMCQRNFEYFKNYNSTLKNDFTAKSRGDAETTFLRAARLYIDAKKSAERQPARAHDMTDIVIRHVKSNCFNTIEMAKKIAYLIEKYTACDEAIERIHMQIQNFYTLLIEHTSNEALYNNDHDLTDKFITQYKNELRIVEKFYEQAKTGLNINCYTKVEDLDKLFISFLFHLLKLVSYLIQLGELGFTFILKSSIITLDLTC</sequence>
<organism evidence="1 2">
    <name type="scientific">Paratrimastix pyriformis</name>
    <dbReference type="NCBI Taxonomy" id="342808"/>
    <lineage>
        <taxon>Eukaryota</taxon>
        <taxon>Metamonada</taxon>
        <taxon>Preaxostyla</taxon>
        <taxon>Paratrimastigidae</taxon>
        <taxon>Paratrimastix</taxon>
    </lineage>
</organism>
<gene>
    <name evidence="1" type="ORF">PAPYR_9819</name>
</gene>
<dbReference type="Proteomes" id="UP001141327">
    <property type="component" value="Unassembled WGS sequence"/>
</dbReference>
<keyword evidence="2" id="KW-1185">Reference proteome</keyword>
<name>A0ABQ8UD61_9EUKA</name>
<reference evidence="1" key="1">
    <citation type="journal article" date="2022" name="bioRxiv">
        <title>Genomics of Preaxostyla Flagellates Illuminates Evolutionary Transitions and the Path Towards Mitochondrial Loss.</title>
        <authorList>
            <person name="Novak L.V.F."/>
            <person name="Treitli S.C."/>
            <person name="Pyrih J."/>
            <person name="Halakuc P."/>
            <person name="Pipaliya S.V."/>
            <person name="Vacek V."/>
            <person name="Brzon O."/>
            <person name="Soukal P."/>
            <person name="Eme L."/>
            <person name="Dacks J.B."/>
            <person name="Karnkowska A."/>
            <person name="Elias M."/>
            <person name="Hampl V."/>
        </authorList>
    </citation>
    <scope>NUCLEOTIDE SEQUENCE</scope>
    <source>
        <strain evidence="1">RCP-MX</strain>
    </source>
</reference>
<protein>
    <submittedName>
        <fullName evidence="1">Uncharacterized protein</fullName>
    </submittedName>
</protein>
<dbReference type="EMBL" id="JAPMOS010000113">
    <property type="protein sequence ID" value="KAJ4455284.1"/>
    <property type="molecule type" value="Genomic_DNA"/>
</dbReference>
<proteinExistence type="predicted"/>
<accession>A0ABQ8UD61</accession>
<evidence type="ECO:0000313" key="1">
    <source>
        <dbReference type="EMBL" id="KAJ4455284.1"/>
    </source>
</evidence>
<evidence type="ECO:0000313" key="2">
    <source>
        <dbReference type="Proteomes" id="UP001141327"/>
    </source>
</evidence>